<feature type="region of interest" description="Disordered" evidence="1">
    <location>
        <begin position="33"/>
        <end position="59"/>
    </location>
</feature>
<dbReference type="EMBL" id="JAHYIQ010000002">
    <property type="protein sequence ID" value="KAK1134949.1"/>
    <property type="molecule type" value="Genomic_DNA"/>
</dbReference>
<dbReference type="AlphaFoldDB" id="A0AA40GBX7"/>
<sequence>MPVTVGPGQIDLSVSMATTTQTSGWSISYQLLKTKSKPSSRNETGRAQRGEAAKDTHRSNVTPTIRLAGIKIADDLDLLRCEPFDHTRPRHLASRVQVLATGGSNEPGRRCALELRRGTARTFDTRTGREHGGRLCATRPGTWTQGHNDASVCRPYRRENTLLVGCASVRGRQVGMPRETRQLPPFYQHVSLRT</sequence>
<comment type="caution">
    <text evidence="2">The sequence shown here is derived from an EMBL/GenBank/DDBJ whole genome shotgun (WGS) entry which is preliminary data.</text>
</comment>
<name>A0AA40GBX7_9HYME</name>
<proteinExistence type="predicted"/>
<feature type="compositionally biased region" description="Polar residues" evidence="1">
    <location>
        <begin position="33"/>
        <end position="42"/>
    </location>
</feature>
<reference evidence="2" key="1">
    <citation type="submission" date="2021-10" db="EMBL/GenBank/DDBJ databases">
        <title>Melipona bicolor Genome sequencing and assembly.</title>
        <authorList>
            <person name="Araujo N.S."/>
            <person name="Arias M.C."/>
        </authorList>
    </citation>
    <scope>NUCLEOTIDE SEQUENCE</scope>
    <source>
        <strain evidence="2">USP_2M_L1-L4_2017</strain>
        <tissue evidence="2">Whole body</tissue>
    </source>
</reference>
<accession>A0AA40GBX7</accession>
<gene>
    <name evidence="2" type="ORF">K0M31_007715</name>
</gene>
<dbReference type="Proteomes" id="UP001177670">
    <property type="component" value="Unassembled WGS sequence"/>
</dbReference>
<keyword evidence="3" id="KW-1185">Reference proteome</keyword>
<evidence type="ECO:0000313" key="3">
    <source>
        <dbReference type="Proteomes" id="UP001177670"/>
    </source>
</evidence>
<feature type="compositionally biased region" description="Basic and acidic residues" evidence="1">
    <location>
        <begin position="43"/>
        <end position="58"/>
    </location>
</feature>
<protein>
    <submittedName>
        <fullName evidence="2">Uncharacterized protein</fullName>
    </submittedName>
</protein>
<organism evidence="2 3">
    <name type="scientific">Melipona bicolor</name>
    <dbReference type="NCBI Taxonomy" id="60889"/>
    <lineage>
        <taxon>Eukaryota</taxon>
        <taxon>Metazoa</taxon>
        <taxon>Ecdysozoa</taxon>
        <taxon>Arthropoda</taxon>
        <taxon>Hexapoda</taxon>
        <taxon>Insecta</taxon>
        <taxon>Pterygota</taxon>
        <taxon>Neoptera</taxon>
        <taxon>Endopterygota</taxon>
        <taxon>Hymenoptera</taxon>
        <taxon>Apocrita</taxon>
        <taxon>Aculeata</taxon>
        <taxon>Apoidea</taxon>
        <taxon>Anthophila</taxon>
        <taxon>Apidae</taxon>
        <taxon>Melipona</taxon>
    </lineage>
</organism>
<evidence type="ECO:0000313" key="2">
    <source>
        <dbReference type="EMBL" id="KAK1134949.1"/>
    </source>
</evidence>
<evidence type="ECO:0000256" key="1">
    <source>
        <dbReference type="SAM" id="MobiDB-lite"/>
    </source>
</evidence>